<sequence>MSSSDIVTYTLSNINYPQQSKINIYHQLIRLTTNKVIDDFIPVKNPETAKDIIIDDQVKYSNDESLFLLHEDTNQIEERIIIYAPKSHLNVLKDKEDRVMPLIYCLMIGTKQENYVYALKIIKKKIQKIVLEEQETKPTSAGKPHKDPVASIRLTNTNLVLLDFEADQSLAFKEVFECATQGANVRILHPSGGYVGLSF</sequence>
<name>A0ACC2TBH9_9FUNG</name>
<gene>
    <name evidence="1" type="ORF">DSO57_1031153</name>
</gene>
<dbReference type="EMBL" id="QTSX02003061">
    <property type="protein sequence ID" value="KAJ9072054.1"/>
    <property type="molecule type" value="Genomic_DNA"/>
</dbReference>
<accession>A0ACC2TBH9</accession>
<dbReference type="Proteomes" id="UP001165960">
    <property type="component" value="Unassembled WGS sequence"/>
</dbReference>
<evidence type="ECO:0000313" key="1">
    <source>
        <dbReference type="EMBL" id="KAJ9072054.1"/>
    </source>
</evidence>
<proteinExistence type="predicted"/>
<keyword evidence="2" id="KW-1185">Reference proteome</keyword>
<protein>
    <submittedName>
        <fullName evidence="1">Uncharacterized protein</fullName>
    </submittedName>
</protein>
<reference evidence="1" key="1">
    <citation type="submission" date="2022-04" db="EMBL/GenBank/DDBJ databases">
        <title>Genome of the entomopathogenic fungus Entomophthora muscae.</title>
        <authorList>
            <person name="Elya C."/>
            <person name="Lovett B.R."/>
            <person name="Lee E."/>
            <person name="Macias A.M."/>
            <person name="Hajek A.E."/>
            <person name="De Bivort B.L."/>
            <person name="Kasson M.T."/>
            <person name="De Fine Licht H.H."/>
            <person name="Stajich J.E."/>
        </authorList>
    </citation>
    <scope>NUCLEOTIDE SEQUENCE</scope>
    <source>
        <strain evidence="1">Berkeley</strain>
    </source>
</reference>
<evidence type="ECO:0000313" key="2">
    <source>
        <dbReference type="Proteomes" id="UP001165960"/>
    </source>
</evidence>
<comment type="caution">
    <text evidence="1">The sequence shown here is derived from an EMBL/GenBank/DDBJ whole genome shotgun (WGS) entry which is preliminary data.</text>
</comment>
<organism evidence="1 2">
    <name type="scientific">Entomophthora muscae</name>
    <dbReference type="NCBI Taxonomy" id="34485"/>
    <lineage>
        <taxon>Eukaryota</taxon>
        <taxon>Fungi</taxon>
        <taxon>Fungi incertae sedis</taxon>
        <taxon>Zoopagomycota</taxon>
        <taxon>Entomophthoromycotina</taxon>
        <taxon>Entomophthoromycetes</taxon>
        <taxon>Entomophthorales</taxon>
        <taxon>Entomophthoraceae</taxon>
        <taxon>Entomophthora</taxon>
    </lineage>
</organism>